<evidence type="ECO:0000256" key="1">
    <source>
        <dbReference type="SAM" id="Phobius"/>
    </source>
</evidence>
<protein>
    <submittedName>
        <fullName evidence="2">Uncharacterized protein</fullName>
    </submittedName>
</protein>
<comment type="caution">
    <text evidence="2">The sequence shown here is derived from an EMBL/GenBank/DDBJ whole genome shotgun (WGS) entry which is preliminary data.</text>
</comment>
<evidence type="ECO:0000313" key="2">
    <source>
        <dbReference type="EMBL" id="TGY15543.1"/>
    </source>
</evidence>
<feature type="transmembrane region" description="Helical" evidence="1">
    <location>
        <begin position="64"/>
        <end position="86"/>
    </location>
</feature>
<feature type="transmembrane region" description="Helical" evidence="1">
    <location>
        <begin position="12"/>
        <end position="30"/>
    </location>
</feature>
<dbReference type="Proteomes" id="UP000309117">
    <property type="component" value="Unassembled WGS sequence"/>
</dbReference>
<accession>A0A4S2BMH0</accession>
<organism evidence="2 3">
    <name type="scientific">Lactobacillus intestinalis</name>
    <dbReference type="NCBI Taxonomy" id="151781"/>
    <lineage>
        <taxon>Bacteria</taxon>
        <taxon>Bacillati</taxon>
        <taxon>Bacillota</taxon>
        <taxon>Bacilli</taxon>
        <taxon>Lactobacillales</taxon>
        <taxon>Lactobacillaceae</taxon>
        <taxon>Lactobacillus</taxon>
    </lineage>
</organism>
<sequence>MKQKEERNMTWIITAVYWVIGLACVIWGGIKYINTFYGHFLIITLILPVLVALLVTFKLRLRYLINGLVGIVYLLFVIGVGLQYKMQSTTGLLYLGGIIVAYLLIAAIIALVKTLRSREDGRYHYVNENDKKKETLHFWIAYRNIYLNLATGGVIELIFAMIFD</sequence>
<evidence type="ECO:0000313" key="3">
    <source>
        <dbReference type="Proteomes" id="UP000309117"/>
    </source>
</evidence>
<feature type="transmembrane region" description="Helical" evidence="1">
    <location>
        <begin position="36"/>
        <end position="57"/>
    </location>
</feature>
<keyword evidence="1" id="KW-1133">Transmembrane helix</keyword>
<gene>
    <name evidence="2" type="ORF">E5351_05160</name>
</gene>
<feature type="transmembrane region" description="Helical" evidence="1">
    <location>
        <begin position="92"/>
        <end position="112"/>
    </location>
</feature>
<dbReference type="PROSITE" id="PS51257">
    <property type="entry name" value="PROKAR_LIPOPROTEIN"/>
    <property type="match status" value="1"/>
</dbReference>
<keyword evidence="1" id="KW-0812">Transmembrane</keyword>
<dbReference type="RefSeq" id="WP_004045442.1">
    <property type="nucleotide sequence ID" value="NZ_AQFR02000003.1"/>
</dbReference>
<dbReference type="AlphaFoldDB" id="A0A4S2BMH0"/>
<keyword evidence="1" id="KW-0472">Membrane</keyword>
<name>A0A4S2BMH0_9LACO</name>
<feature type="transmembrane region" description="Helical" evidence="1">
    <location>
        <begin position="145"/>
        <end position="163"/>
    </location>
</feature>
<proteinExistence type="predicted"/>
<dbReference type="EMBL" id="SRYV01000008">
    <property type="protein sequence ID" value="TGY15543.1"/>
    <property type="molecule type" value="Genomic_DNA"/>
</dbReference>
<reference evidence="2 3" key="1">
    <citation type="submission" date="2019-04" db="EMBL/GenBank/DDBJ databases">
        <title>Microbes associate with the intestines of laboratory mice.</title>
        <authorList>
            <person name="Navarre W."/>
            <person name="Wong E."/>
            <person name="Huang K."/>
            <person name="Tropini C."/>
            <person name="Ng K."/>
            <person name="Yu B."/>
        </authorList>
    </citation>
    <scope>NUCLEOTIDE SEQUENCE [LARGE SCALE GENOMIC DNA]</scope>
    <source>
        <strain evidence="2 3">NM61_E11</strain>
    </source>
</reference>